<accession>A0A9Q9ICZ5</accession>
<dbReference type="Proteomes" id="UP001058003">
    <property type="component" value="Chromosome"/>
</dbReference>
<reference evidence="1" key="1">
    <citation type="submission" date="2021-04" db="EMBL/GenBank/DDBJ databases">
        <title>Dactylosporangium aurantiacum NRRL B-8018 full assembly.</title>
        <authorList>
            <person name="Hartkoorn R.C."/>
            <person name="Beaudoing E."/>
            <person name="Hot D."/>
        </authorList>
    </citation>
    <scope>NUCLEOTIDE SEQUENCE</scope>
    <source>
        <strain evidence="1">NRRL B-8018</strain>
    </source>
</reference>
<proteinExistence type="predicted"/>
<dbReference type="AlphaFoldDB" id="A0A9Q9ICZ5"/>
<gene>
    <name evidence="1" type="ORF">Daura_36625</name>
</gene>
<sequence length="67" mass="6600">MPAAPDGGLTVVVDPLEPEVFFGAGFFVVAGFDAAGGAAAGRLSASGTLGALRAVSRRVRYALSACS</sequence>
<name>A0A9Q9ICZ5_9ACTN</name>
<dbReference type="KEGG" id="daur:Daura_36625"/>
<evidence type="ECO:0000313" key="1">
    <source>
        <dbReference type="EMBL" id="UWZ52173.1"/>
    </source>
</evidence>
<dbReference type="EMBL" id="CP073767">
    <property type="protein sequence ID" value="UWZ52173.1"/>
    <property type="molecule type" value="Genomic_DNA"/>
</dbReference>
<organism evidence="1 2">
    <name type="scientific">Dactylosporangium aurantiacum</name>
    <dbReference type="NCBI Taxonomy" id="35754"/>
    <lineage>
        <taxon>Bacteria</taxon>
        <taxon>Bacillati</taxon>
        <taxon>Actinomycetota</taxon>
        <taxon>Actinomycetes</taxon>
        <taxon>Micromonosporales</taxon>
        <taxon>Micromonosporaceae</taxon>
        <taxon>Dactylosporangium</taxon>
    </lineage>
</organism>
<evidence type="ECO:0000313" key="2">
    <source>
        <dbReference type="Proteomes" id="UP001058003"/>
    </source>
</evidence>
<protein>
    <submittedName>
        <fullName evidence="1">Uncharacterized protein</fullName>
    </submittedName>
</protein>
<keyword evidence="2" id="KW-1185">Reference proteome</keyword>
<dbReference type="RefSeq" id="WP_033362935.1">
    <property type="nucleotide sequence ID" value="NZ_CP073767.1"/>
</dbReference>